<name>A0A0F3NL94_9RICK</name>
<comment type="caution">
    <text evidence="1">The sequence shown here is derived from an EMBL/GenBank/DDBJ whole genome shotgun (WGS) entry which is preliminary data.</text>
</comment>
<sequence length="37" mass="4383">MRYQYLCKVRNAIDIFNTSRQSNEGLISIKQHVELLT</sequence>
<evidence type="ECO:0000313" key="1">
    <source>
        <dbReference type="EMBL" id="KJV68805.1"/>
    </source>
</evidence>
<dbReference type="AlphaFoldDB" id="A0A0F3NL94"/>
<keyword evidence="2" id="KW-1185">Reference proteome</keyword>
<organism evidence="1 2">
    <name type="scientific">Candidatus Neoehrlichia procyonis str. RAC413</name>
    <dbReference type="NCBI Taxonomy" id="1359163"/>
    <lineage>
        <taxon>Bacteria</taxon>
        <taxon>Pseudomonadati</taxon>
        <taxon>Pseudomonadota</taxon>
        <taxon>Alphaproteobacteria</taxon>
        <taxon>Rickettsiales</taxon>
        <taxon>Anaplasmataceae</taxon>
        <taxon>Candidatus Neoehrlichia</taxon>
    </lineage>
</organism>
<evidence type="ECO:0000313" key="2">
    <source>
        <dbReference type="Proteomes" id="UP000033562"/>
    </source>
</evidence>
<reference evidence="1 2" key="1">
    <citation type="submission" date="2015-02" db="EMBL/GenBank/DDBJ databases">
        <title>Genome Sequencing of Rickettsiales.</title>
        <authorList>
            <person name="Daugherty S.C."/>
            <person name="Su Q."/>
            <person name="Abolude K."/>
            <person name="Beier-Sexton M."/>
            <person name="Carlyon J.A."/>
            <person name="Carter R."/>
            <person name="Day N.P."/>
            <person name="Dumler S.J."/>
            <person name="Dyachenko V."/>
            <person name="Godinez A."/>
            <person name="Kurtti T.J."/>
            <person name="Lichay M."/>
            <person name="Mullins K.E."/>
            <person name="Ott S."/>
            <person name="Pappas-Brown V."/>
            <person name="Paris D.H."/>
            <person name="Patel P."/>
            <person name="Richards A.L."/>
            <person name="Sadzewicz L."/>
            <person name="Sears K."/>
            <person name="Seidman D."/>
            <person name="Sengamalay N."/>
            <person name="Stenos J."/>
            <person name="Tallon L.J."/>
            <person name="Vincent G."/>
            <person name="Fraser C.M."/>
            <person name="Munderloh U."/>
            <person name="Dunning-Hotopp J.C."/>
        </authorList>
    </citation>
    <scope>NUCLEOTIDE SEQUENCE [LARGE SCALE GENOMIC DNA]</scope>
    <source>
        <strain evidence="1 2">RAC413</strain>
    </source>
</reference>
<accession>A0A0F3NL94</accession>
<proteinExistence type="predicted"/>
<dbReference type="Proteomes" id="UP000033562">
    <property type="component" value="Unassembled WGS sequence"/>
</dbReference>
<protein>
    <submittedName>
        <fullName evidence="1">Uncharacterized protein</fullName>
    </submittedName>
</protein>
<gene>
    <name evidence="1" type="ORF">NLO413_0170</name>
</gene>
<dbReference type="EMBL" id="LANX01000001">
    <property type="protein sequence ID" value="KJV68805.1"/>
    <property type="molecule type" value="Genomic_DNA"/>
</dbReference>